<evidence type="ECO:0000313" key="12">
    <source>
        <dbReference type="Proteomes" id="UP000770785"/>
    </source>
</evidence>
<dbReference type="InterPro" id="IPR002744">
    <property type="entry name" value="MIP18-like"/>
</dbReference>
<dbReference type="PANTHER" id="PTHR42961:SF2">
    <property type="entry name" value="IRON-SULFUR PROTEIN NUBPL"/>
    <property type="match status" value="1"/>
</dbReference>
<keyword evidence="5 8" id="KW-0067">ATP-binding</keyword>
<dbReference type="Pfam" id="PF01883">
    <property type="entry name" value="FeS_assembly_P"/>
    <property type="match status" value="1"/>
</dbReference>
<dbReference type="PROSITE" id="PS01215">
    <property type="entry name" value="MRP"/>
    <property type="match status" value="1"/>
</dbReference>
<dbReference type="InterPro" id="IPR000808">
    <property type="entry name" value="Mrp-like_CS"/>
</dbReference>
<keyword evidence="6 8" id="KW-0408">Iron</keyword>
<evidence type="ECO:0000256" key="7">
    <source>
        <dbReference type="ARBA" id="ARBA00023014"/>
    </source>
</evidence>
<feature type="domain" description="MIP18 family-like" evidence="10">
    <location>
        <begin position="5"/>
        <end position="74"/>
    </location>
</feature>
<comment type="similarity">
    <text evidence="2">In the C-terminal section; belongs to the Mrp/NBP35 ATP-binding proteins family.</text>
</comment>
<dbReference type="GO" id="GO:0005524">
    <property type="term" value="F:ATP binding"/>
    <property type="evidence" value="ECO:0007669"/>
    <property type="project" value="UniProtKB-KW"/>
</dbReference>
<feature type="binding site" evidence="8">
    <location>
        <begin position="113"/>
        <end position="120"/>
    </location>
    <ligand>
        <name>ATP</name>
        <dbReference type="ChEBI" id="CHEBI:30616"/>
    </ligand>
</feature>
<keyword evidence="12" id="KW-1185">Reference proteome</keyword>
<comment type="function">
    <text evidence="8">Binds and transfers iron-sulfur (Fe-S) clusters to target apoproteins. Can hydrolyze ATP.</text>
</comment>
<feature type="region of interest" description="Disordered" evidence="9">
    <location>
        <begin position="76"/>
        <end position="98"/>
    </location>
</feature>
<evidence type="ECO:0000256" key="2">
    <source>
        <dbReference type="ARBA" id="ARBA00008205"/>
    </source>
</evidence>
<comment type="similarity">
    <text evidence="1">In the N-terminal section; belongs to the MIP18 family.</text>
</comment>
<dbReference type="CDD" id="cd02037">
    <property type="entry name" value="Mrp_NBP35"/>
    <property type="match status" value="1"/>
</dbReference>
<evidence type="ECO:0000313" key="11">
    <source>
        <dbReference type="EMBL" id="NJC25043.1"/>
    </source>
</evidence>
<dbReference type="Gene3D" id="3.30.300.130">
    <property type="entry name" value="Fe-S cluster assembly (FSCA)"/>
    <property type="match status" value="1"/>
</dbReference>
<gene>
    <name evidence="11" type="ORF">GGR27_000524</name>
</gene>
<dbReference type="RefSeq" id="WP_168035818.1">
    <property type="nucleotide sequence ID" value="NZ_JAATJH010000001.1"/>
</dbReference>
<keyword evidence="8" id="KW-0378">Hydrolase</keyword>
<dbReference type="InterPro" id="IPR044304">
    <property type="entry name" value="NUBPL-like"/>
</dbReference>
<evidence type="ECO:0000256" key="5">
    <source>
        <dbReference type="ARBA" id="ARBA00022840"/>
    </source>
</evidence>
<dbReference type="Gene3D" id="3.40.50.300">
    <property type="entry name" value="P-loop containing nucleotide triphosphate hydrolases"/>
    <property type="match status" value="1"/>
</dbReference>
<evidence type="ECO:0000256" key="1">
    <source>
        <dbReference type="ARBA" id="ARBA00007352"/>
    </source>
</evidence>
<dbReference type="SUPFAM" id="SSF52540">
    <property type="entry name" value="P-loop containing nucleoside triphosphate hydrolases"/>
    <property type="match status" value="1"/>
</dbReference>
<name>A0ABX0X753_9BACT</name>
<evidence type="ECO:0000256" key="6">
    <source>
        <dbReference type="ARBA" id="ARBA00023004"/>
    </source>
</evidence>
<keyword evidence="3 8" id="KW-0479">Metal-binding</keyword>
<protein>
    <recommendedName>
        <fullName evidence="8">Iron-sulfur cluster carrier protein</fullName>
    </recommendedName>
</protein>
<dbReference type="Pfam" id="PF10609">
    <property type="entry name" value="ParA"/>
    <property type="match status" value="1"/>
</dbReference>
<accession>A0ABX0X753</accession>
<keyword evidence="7 8" id="KW-0411">Iron-sulfur</keyword>
<dbReference type="PANTHER" id="PTHR42961">
    <property type="entry name" value="IRON-SULFUR PROTEIN NUBPL"/>
    <property type="match status" value="1"/>
</dbReference>
<keyword evidence="4 8" id="KW-0547">Nucleotide-binding</keyword>
<organism evidence="11 12">
    <name type="scientific">Neolewinella antarctica</name>
    <dbReference type="NCBI Taxonomy" id="442734"/>
    <lineage>
        <taxon>Bacteria</taxon>
        <taxon>Pseudomonadati</taxon>
        <taxon>Bacteroidota</taxon>
        <taxon>Saprospiria</taxon>
        <taxon>Saprospirales</taxon>
        <taxon>Lewinellaceae</taxon>
        <taxon>Neolewinella</taxon>
    </lineage>
</organism>
<evidence type="ECO:0000256" key="8">
    <source>
        <dbReference type="HAMAP-Rule" id="MF_02040"/>
    </source>
</evidence>
<sequence length="375" mass="40170">MDTTKIIRALATVQDPNTGTDLITANMVLHLKVAAPDVTFTLQLPKLDNDYKQQLNFACQEAILDVYPEANVHVHMQNPGNPAPASAQGAATGGPQKPNPLPQIRNIIAIASGKGGVGKSTVAVNLALALQEIGGTVGLLDADVYGPSAPTMLGLVGQKPTVEKVYGKPKIKPLYAYGMPVMSTGFVVEPEQAVVLRGPRLSGIIKQFLEECIWPPLDYLIIDLPPGTGDVQLSLVQTVSVTGAVLVTTPQEVALSDAIKAMNMFFLPDVQVPVLGVVENMSWFTPRELPDNKYYLFGKDGGKILAKKSNSMLLGQIPLIQGIREGGDSGKPAFLDKEDTVTREAWLKVAKNVARQTALRNEMMSATPVVQVKNT</sequence>
<comment type="caution">
    <text evidence="11">The sequence shown here is derived from an EMBL/GenBank/DDBJ whole genome shotgun (WGS) entry which is preliminary data.</text>
</comment>
<dbReference type="SUPFAM" id="SSF117916">
    <property type="entry name" value="Fe-S cluster assembly (FSCA) domain-like"/>
    <property type="match status" value="1"/>
</dbReference>
<reference evidence="11 12" key="1">
    <citation type="submission" date="2020-03" db="EMBL/GenBank/DDBJ databases">
        <title>Genomic Encyclopedia of Type Strains, Phase IV (KMG-IV): sequencing the most valuable type-strain genomes for metagenomic binning, comparative biology and taxonomic classification.</title>
        <authorList>
            <person name="Goeker M."/>
        </authorList>
    </citation>
    <scope>NUCLEOTIDE SEQUENCE [LARGE SCALE GENOMIC DNA]</scope>
    <source>
        <strain evidence="11 12">DSM 105096</strain>
    </source>
</reference>
<dbReference type="InterPro" id="IPR027417">
    <property type="entry name" value="P-loop_NTPase"/>
</dbReference>
<dbReference type="InterPro" id="IPR019591">
    <property type="entry name" value="Mrp/NBP35_ATP-bd"/>
</dbReference>
<comment type="similarity">
    <text evidence="8">Belongs to the Mrp/NBP35 ATP-binding proteins family.</text>
</comment>
<dbReference type="EMBL" id="JAATJH010000001">
    <property type="protein sequence ID" value="NJC25043.1"/>
    <property type="molecule type" value="Genomic_DNA"/>
</dbReference>
<dbReference type="Proteomes" id="UP000770785">
    <property type="component" value="Unassembled WGS sequence"/>
</dbReference>
<evidence type="ECO:0000259" key="10">
    <source>
        <dbReference type="Pfam" id="PF01883"/>
    </source>
</evidence>
<dbReference type="InterPro" id="IPR034904">
    <property type="entry name" value="FSCA_dom_sf"/>
</dbReference>
<proteinExistence type="inferred from homology"/>
<evidence type="ECO:0000256" key="4">
    <source>
        <dbReference type="ARBA" id="ARBA00022741"/>
    </source>
</evidence>
<evidence type="ECO:0000256" key="3">
    <source>
        <dbReference type="ARBA" id="ARBA00022723"/>
    </source>
</evidence>
<evidence type="ECO:0000256" key="9">
    <source>
        <dbReference type="SAM" id="MobiDB-lite"/>
    </source>
</evidence>
<comment type="subunit">
    <text evidence="8">Homodimer.</text>
</comment>
<dbReference type="InterPro" id="IPR033756">
    <property type="entry name" value="YlxH/NBP35"/>
</dbReference>
<dbReference type="HAMAP" id="MF_02040">
    <property type="entry name" value="Mrp_NBP35"/>
    <property type="match status" value="1"/>
</dbReference>